<keyword evidence="1" id="KW-0812">Transmembrane</keyword>
<comment type="caution">
    <text evidence="2">The sequence shown here is derived from an EMBL/GenBank/DDBJ whole genome shotgun (WGS) entry which is preliminary data.</text>
</comment>
<dbReference type="EMBL" id="JAGGJX010000006">
    <property type="protein sequence ID" value="MBP1856089.1"/>
    <property type="molecule type" value="Genomic_DNA"/>
</dbReference>
<evidence type="ECO:0000256" key="1">
    <source>
        <dbReference type="SAM" id="Phobius"/>
    </source>
</evidence>
<accession>A0ABS4EDT8</accession>
<dbReference type="RefSeq" id="WP_209457440.1">
    <property type="nucleotide sequence ID" value="NZ_BAAACS010000016.1"/>
</dbReference>
<evidence type="ECO:0000313" key="3">
    <source>
        <dbReference type="Proteomes" id="UP000767291"/>
    </source>
</evidence>
<sequence>MGSLKLILILFGLLLIVIYIIIKKNLRKKYNSLTECDIYIDKDSKDRFK</sequence>
<dbReference type="Proteomes" id="UP000767291">
    <property type="component" value="Unassembled WGS sequence"/>
</dbReference>
<proteinExistence type="predicted"/>
<feature type="transmembrane region" description="Helical" evidence="1">
    <location>
        <begin position="6"/>
        <end position="22"/>
    </location>
</feature>
<protein>
    <submittedName>
        <fullName evidence="2">Uncharacterized protein</fullName>
    </submittedName>
</protein>
<gene>
    <name evidence="2" type="ORF">J2Z43_002491</name>
</gene>
<reference evidence="2 3" key="1">
    <citation type="submission" date="2021-03" db="EMBL/GenBank/DDBJ databases">
        <title>Genomic Encyclopedia of Type Strains, Phase IV (KMG-IV): sequencing the most valuable type-strain genomes for metagenomic binning, comparative biology and taxonomic classification.</title>
        <authorList>
            <person name="Goeker M."/>
        </authorList>
    </citation>
    <scope>NUCLEOTIDE SEQUENCE [LARGE SCALE GENOMIC DNA]</scope>
    <source>
        <strain evidence="2 3">DSM 1289</strain>
    </source>
</reference>
<keyword evidence="1" id="KW-0472">Membrane</keyword>
<keyword evidence="1" id="KW-1133">Transmembrane helix</keyword>
<name>A0ABS4EDT8_9FIRM</name>
<evidence type="ECO:0000313" key="2">
    <source>
        <dbReference type="EMBL" id="MBP1856089.1"/>
    </source>
</evidence>
<organism evidence="2 3">
    <name type="scientific">Metaclostridioides mangenotii</name>
    <dbReference type="NCBI Taxonomy" id="1540"/>
    <lineage>
        <taxon>Bacteria</taxon>
        <taxon>Bacillati</taxon>
        <taxon>Bacillota</taxon>
        <taxon>Clostridia</taxon>
        <taxon>Peptostreptococcales</taxon>
        <taxon>Peptostreptococcaceae</taxon>
        <taxon>Metaclostridioides</taxon>
    </lineage>
</organism>
<keyword evidence="3" id="KW-1185">Reference proteome</keyword>